<feature type="non-terminal residue" evidence="2">
    <location>
        <position position="1"/>
    </location>
</feature>
<dbReference type="EMBL" id="OW152825">
    <property type="protein sequence ID" value="CAH2041393.1"/>
    <property type="molecule type" value="Genomic_DNA"/>
</dbReference>
<evidence type="ECO:0000313" key="2">
    <source>
        <dbReference type="EMBL" id="CAH2041393.1"/>
    </source>
</evidence>
<reference evidence="2" key="1">
    <citation type="submission" date="2022-03" db="EMBL/GenBank/DDBJ databases">
        <authorList>
            <person name="Martin H S."/>
        </authorList>
    </citation>
    <scope>NUCLEOTIDE SEQUENCE</scope>
</reference>
<sequence>MASPARDECALRRVGPRTSDPWGGRGVGVGDAGVGVDDVSAGGVGVGNVGVGCCSAAIYEAPGDPPLGPHAAAVSAATGHIVTSRHSVTDIVKIYIERVAIKEH</sequence>
<evidence type="ECO:0000313" key="3">
    <source>
        <dbReference type="Proteomes" id="UP000837857"/>
    </source>
</evidence>
<evidence type="ECO:0000256" key="1">
    <source>
        <dbReference type="SAM" id="MobiDB-lite"/>
    </source>
</evidence>
<accession>A0ABN8HXL2</accession>
<feature type="compositionally biased region" description="Basic and acidic residues" evidence="1">
    <location>
        <begin position="1"/>
        <end position="11"/>
    </location>
</feature>
<organism evidence="2 3">
    <name type="scientific">Iphiclides podalirius</name>
    <name type="common">scarce swallowtail</name>
    <dbReference type="NCBI Taxonomy" id="110791"/>
    <lineage>
        <taxon>Eukaryota</taxon>
        <taxon>Metazoa</taxon>
        <taxon>Ecdysozoa</taxon>
        <taxon>Arthropoda</taxon>
        <taxon>Hexapoda</taxon>
        <taxon>Insecta</taxon>
        <taxon>Pterygota</taxon>
        <taxon>Neoptera</taxon>
        <taxon>Endopterygota</taxon>
        <taxon>Lepidoptera</taxon>
        <taxon>Glossata</taxon>
        <taxon>Ditrysia</taxon>
        <taxon>Papilionoidea</taxon>
        <taxon>Papilionidae</taxon>
        <taxon>Papilioninae</taxon>
        <taxon>Iphiclides</taxon>
    </lineage>
</organism>
<protein>
    <submittedName>
        <fullName evidence="2">Uncharacterized protein</fullName>
    </submittedName>
</protein>
<dbReference type="Proteomes" id="UP000837857">
    <property type="component" value="Chromosome 13"/>
</dbReference>
<keyword evidence="3" id="KW-1185">Reference proteome</keyword>
<gene>
    <name evidence="2" type="ORF">IPOD504_LOCUS3137</name>
</gene>
<feature type="region of interest" description="Disordered" evidence="1">
    <location>
        <begin position="1"/>
        <end position="28"/>
    </location>
</feature>
<proteinExistence type="predicted"/>
<name>A0ABN8HXL2_9NEOP</name>